<evidence type="ECO:0000313" key="2">
    <source>
        <dbReference type="Proteomes" id="UP000054166"/>
    </source>
</evidence>
<gene>
    <name evidence="1" type="ORF">PILCRDRAFT_695636</name>
</gene>
<dbReference type="Proteomes" id="UP000054166">
    <property type="component" value="Unassembled WGS sequence"/>
</dbReference>
<keyword evidence="2" id="KW-1185">Reference proteome</keyword>
<dbReference type="HOGENOM" id="CLU_1845860_0_0_1"/>
<reference evidence="1 2" key="1">
    <citation type="submission" date="2014-04" db="EMBL/GenBank/DDBJ databases">
        <authorList>
            <consortium name="DOE Joint Genome Institute"/>
            <person name="Kuo A."/>
            <person name="Tarkka M."/>
            <person name="Buscot F."/>
            <person name="Kohler A."/>
            <person name="Nagy L.G."/>
            <person name="Floudas D."/>
            <person name="Copeland A."/>
            <person name="Barry K.W."/>
            <person name="Cichocki N."/>
            <person name="Veneault-Fourrey C."/>
            <person name="LaButti K."/>
            <person name="Lindquist E.A."/>
            <person name="Lipzen A."/>
            <person name="Lundell T."/>
            <person name="Morin E."/>
            <person name="Murat C."/>
            <person name="Sun H."/>
            <person name="Tunlid A."/>
            <person name="Henrissat B."/>
            <person name="Grigoriev I.V."/>
            <person name="Hibbett D.S."/>
            <person name="Martin F."/>
            <person name="Nordberg H.P."/>
            <person name="Cantor M.N."/>
            <person name="Hua S.X."/>
        </authorList>
    </citation>
    <scope>NUCLEOTIDE SEQUENCE [LARGE SCALE GENOMIC DNA]</scope>
    <source>
        <strain evidence="1 2">F 1598</strain>
    </source>
</reference>
<dbReference type="AlphaFoldDB" id="A0A0C3F3W0"/>
<reference evidence="2" key="2">
    <citation type="submission" date="2015-01" db="EMBL/GenBank/DDBJ databases">
        <title>Evolutionary Origins and Diversification of the Mycorrhizal Mutualists.</title>
        <authorList>
            <consortium name="DOE Joint Genome Institute"/>
            <consortium name="Mycorrhizal Genomics Consortium"/>
            <person name="Kohler A."/>
            <person name="Kuo A."/>
            <person name="Nagy L.G."/>
            <person name="Floudas D."/>
            <person name="Copeland A."/>
            <person name="Barry K.W."/>
            <person name="Cichocki N."/>
            <person name="Veneault-Fourrey C."/>
            <person name="LaButti K."/>
            <person name="Lindquist E.A."/>
            <person name="Lipzen A."/>
            <person name="Lundell T."/>
            <person name="Morin E."/>
            <person name="Murat C."/>
            <person name="Riley R."/>
            <person name="Ohm R."/>
            <person name="Sun H."/>
            <person name="Tunlid A."/>
            <person name="Henrissat B."/>
            <person name="Grigoriev I.V."/>
            <person name="Hibbett D.S."/>
            <person name="Martin F."/>
        </authorList>
    </citation>
    <scope>NUCLEOTIDE SEQUENCE [LARGE SCALE GENOMIC DNA]</scope>
    <source>
        <strain evidence="2">F 1598</strain>
    </source>
</reference>
<evidence type="ECO:0000313" key="1">
    <source>
        <dbReference type="EMBL" id="KIM74719.1"/>
    </source>
</evidence>
<proteinExistence type="predicted"/>
<dbReference type="EMBL" id="KN833056">
    <property type="protein sequence ID" value="KIM74719.1"/>
    <property type="molecule type" value="Genomic_DNA"/>
</dbReference>
<dbReference type="InParanoid" id="A0A0C3F3W0"/>
<accession>A0A0C3F3W0</accession>
<sequence length="139" mass="15888">MTGVSLGILYTKLQLIHLSMSGKSLIRRLQSLNEFRRLQLHNTPILQLLTFRYLEPIITYQRMLTFGISIQRKYYNPLCQFHFTLLTSSLFSSVQLTKSYLSQEWSTAPCFVTNPSSAHTTTMDGIKKAAVDRPLASDP</sequence>
<protein>
    <submittedName>
        <fullName evidence="1">Uncharacterized protein</fullName>
    </submittedName>
</protein>
<name>A0A0C3F3W0_PILCF</name>
<organism evidence="1 2">
    <name type="scientific">Piloderma croceum (strain F 1598)</name>
    <dbReference type="NCBI Taxonomy" id="765440"/>
    <lineage>
        <taxon>Eukaryota</taxon>
        <taxon>Fungi</taxon>
        <taxon>Dikarya</taxon>
        <taxon>Basidiomycota</taxon>
        <taxon>Agaricomycotina</taxon>
        <taxon>Agaricomycetes</taxon>
        <taxon>Agaricomycetidae</taxon>
        <taxon>Atheliales</taxon>
        <taxon>Atheliaceae</taxon>
        <taxon>Piloderma</taxon>
    </lineage>
</organism>